<keyword evidence="1" id="KW-0732">Signal</keyword>
<accession>A0AAE0IX92</accession>
<keyword evidence="4" id="KW-1185">Reference proteome</keyword>
<sequence>MMQSVLASSMAASLIGTSAYTPIAQPCPAHYEARFPSILCIPNYGAVLPETFERTISSIPGHADTYGSTTVADDESFQYVSKADFLIWDLERAAKILGPKPSVEVMFEVENLPHEAPVYHPELNMVLFCPLRPPPSFYVVDLNDEKPTLKTRTSDPPLFGPGALYHKGLLYYCGSGTHSGNYVGGLYAYNATSGKAWPVANNYFGYNFGTCDDLAVAPNGDIWFTDNWYSYALPELHQNNTIQLEPAIYRYVPSTGLVQLISDALDAPNGIAFSPDGRTVYMTDSGADRITPDNHSLRYIAHRRRTVYAADVLPSGTGFVNKRAIFLSQDRVPDGLKVSRAGYVVVATGSGVDVLDRDGVHVLRVQTDFTVLNVVWAGKENTDLWMVGWGKVGRVKWALEGNHLVR</sequence>
<dbReference type="PANTHER" id="PTHR47064:SF2">
    <property type="entry name" value="SMP-30_GLUCONOLACTONASE_LRE-LIKE REGION DOMAIN-CONTAINING PROTEIN-RELATED"/>
    <property type="match status" value="1"/>
</dbReference>
<dbReference type="AlphaFoldDB" id="A0AAE0IX92"/>
<evidence type="ECO:0000313" key="3">
    <source>
        <dbReference type="EMBL" id="KAK3332934.1"/>
    </source>
</evidence>
<reference evidence="3" key="2">
    <citation type="submission" date="2023-06" db="EMBL/GenBank/DDBJ databases">
        <authorList>
            <consortium name="Lawrence Berkeley National Laboratory"/>
            <person name="Haridas S."/>
            <person name="Hensen N."/>
            <person name="Bonometti L."/>
            <person name="Westerberg I."/>
            <person name="Brannstrom I.O."/>
            <person name="Guillou S."/>
            <person name="Cros-Aarteil S."/>
            <person name="Calhoun S."/>
            <person name="Kuo A."/>
            <person name="Mondo S."/>
            <person name="Pangilinan J."/>
            <person name="Riley R."/>
            <person name="Labutti K."/>
            <person name="Andreopoulos B."/>
            <person name="Lipzen A."/>
            <person name="Chen C."/>
            <person name="Yanf M."/>
            <person name="Daum C."/>
            <person name="Ng V."/>
            <person name="Clum A."/>
            <person name="Steindorff A."/>
            <person name="Ohm R."/>
            <person name="Martin F."/>
            <person name="Silar P."/>
            <person name="Natvig D."/>
            <person name="Lalanne C."/>
            <person name="Gautier V."/>
            <person name="Ament-Velasquez S.L."/>
            <person name="Kruys A."/>
            <person name="Hutchinson M.I."/>
            <person name="Powell A.J."/>
            <person name="Barry K."/>
            <person name="Miller A.N."/>
            <person name="Grigoriev I.V."/>
            <person name="Debuchy R."/>
            <person name="Gladieux P."/>
            <person name="Thoren M.H."/>
            <person name="Johannesson H."/>
        </authorList>
    </citation>
    <scope>NUCLEOTIDE SEQUENCE</scope>
    <source>
        <strain evidence="3">SMH4131-1</strain>
    </source>
</reference>
<evidence type="ECO:0000256" key="1">
    <source>
        <dbReference type="SAM" id="SignalP"/>
    </source>
</evidence>
<feature type="domain" description="SMP-30/Gluconolactonase/LRE-like region" evidence="2">
    <location>
        <begin position="187"/>
        <end position="386"/>
    </location>
</feature>
<dbReference type="InterPro" id="IPR011042">
    <property type="entry name" value="6-blade_b-propeller_TolB-like"/>
</dbReference>
<dbReference type="SUPFAM" id="SSF63829">
    <property type="entry name" value="Calcium-dependent phosphotriesterase"/>
    <property type="match status" value="1"/>
</dbReference>
<dbReference type="PANTHER" id="PTHR47064">
    <property type="entry name" value="PUTATIVE (AFU_ORTHOLOGUE AFUA_1G08990)-RELATED"/>
    <property type="match status" value="1"/>
</dbReference>
<feature type="signal peptide" evidence="1">
    <location>
        <begin position="1"/>
        <end position="19"/>
    </location>
</feature>
<evidence type="ECO:0000259" key="2">
    <source>
        <dbReference type="Pfam" id="PF08450"/>
    </source>
</evidence>
<evidence type="ECO:0000313" key="4">
    <source>
        <dbReference type="Proteomes" id="UP001286456"/>
    </source>
</evidence>
<dbReference type="EMBL" id="JAUEPO010000002">
    <property type="protein sequence ID" value="KAK3332934.1"/>
    <property type="molecule type" value="Genomic_DNA"/>
</dbReference>
<feature type="chain" id="PRO_5042077688" description="SMP-30/Gluconolactonase/LRE-like region domain-containing protein" evidence="1">
    <location>
        <begin position="20"/>
        <end position="406"/>
    </location>
</feature>
<proteinExistence type="predicted"/>
<dbReference type="InterPro" id="IPR013658">
    <property type="entry name" value="SGL"/>
</dbReference>
<gene>
    <name evidence="3" type="ORF">B0T19DRAFT_457977</name>
</gene>
<dbReference type="InterPro" id="IPR052988">
    <property type="entry name" value="Oryzine_lactonohydrolase"/>
</dbReference>
<comment type="caution">
    <text evidence="3">The sequence shown here is derived from an EMBL/GenBank/DDBJ whole genome shotgun (WGS) entry which is preliminary data.</text>
</comment>
<name>A0AAE0IX92_9PEZI</name>
<organism evidence="3 4">
    <name type="scientific">Cercophora scortea</name>
    <dbReference type="NCBI Taxonomy" id="314031"/>
    <lineage>
        <taxon>Eukaryota</taxon>
        <taxon>Fungi</taxon>
        <taxon>Dikarya</taxon>
        <taxon>Ascomycota</taxon>
        <taxon>Pezizomycotina</taxon>
        <taxon>Sordariomycetes</taxon>
        <taxon>Sordariomycetidae</taxon>
        <taxon>Sordariales</taxon>
        <taxon>Lasiosphaeriaceae</taxon>
        <taxon>Cercophora</taxon>
    </lineage>
</organism>
<reference evidence="3" key="1">
    <citation type="journal article" date="2023" name="Mol. Phylogenet. Evol.">
        <title>Genome-scale phylogeny and comparative genomics of the fungal order Sordariales.</title>
        <authorList>
            <person name="Hensen N."/>
            <person name="Bonometti L."/>
            <person name="Westerberg I."/>
            <person name="Brannstrom I.O."/>
            <person name="Guillou S."/>
            <person name="Cros-Aarteil S."/>
            <person name="Calhoun S."/>
            <person name="Haridas S."/>
            <person name="Kuo A."/>
            <person name="Mondo S."/>
            <person name="Pangilinan J."/>
            <person name="Riley R."/>
            <person name="LaButti K."/>
            <person name="Andreopoulos B."/>
            <person name="Lipzen A."/>
            <person name="Chen C."/>
            <person name="Yan M."/>
            <person name="Daum C."/>
            <person name="Ng V."/>
            <person name="Clum A."/>
            <person name="Steindorff A."/>
            <person name="Ohm R.A."/>
            <person name="Martin F."/>
            <person name="Silar P."/>
            <person name="Natvig D.O."/>
            <person name="Lalanne C."/>
            <person name="Gautier V."/>
            <person name="Ament-Velasquez S.L."/>
            <person name="Kruys A."/>
            <person name="Hutchinson M.I."/>
            <person name="Powell A.J."/>
            <person name="Barry K."/>
            <person name="Miller A.N."/>
            <person name="Grigoriev I.V."/>
            <person name="Debuchy R."/>
            <person name="Gladieux P."/>
            <person name="Hiltunen Thoren M."/>
            <person name="Johannesson H."/>
        </authorList>
    </citation>
    <scope>NUCLEOTIDE SEQUENCE</scope>
    <source>
        <strain evidence="3">SMH4131-1</strain>
    </source>
</reference>
<dbReference type="Pfam" id="PF08450">
    <property type="entry name" value="SGL"/>
    <property type="match status" value="1"/>
</dbReference>
<dbReference type="Gene3D" id="2.120.10.30">
    <property type="entry name" value="TolB, C-terminal domain"/>
    <property type="match status" value="1"/>
</dbReference>
<protein>
    <recommendedName>
        <fullName evidence="2">SMP-30/Gluconolactonase/LRE-like region domain-containing protein</fullName>
    </recommendedName>
</protein>
<dbReference type="Proteomes" id="UP001286456">
    <property type="component" value="Unassembled WGS sequence"/>
</dbReference>